<organism evidence="2 3">
    <name type="scientific">Sphenostylis stenocarpa</name>
    <dbReference type="NCBI Taxonomy" id="92480"/>
    <lineage>
        <taxon>Eukaryota</taxon>
        <taxon>Viridiplantae</taxon>
        <taxon>Streptophyta</taxon>
        <taxon>Embryophyta</taxon>
        <taxon>Tracheophyta</taxon>
        <taxon>Spermatophyta</taxon>
        <taxon>Magnoliopsida</taxon>
        <taxon>eudicotyledons</taxon>
        <taxon>Gunneridae</taxon>
        <taxon>Pentapetalae</taxon>
        <taxon>rosids</taxon>
        <taxon>fabids</taxon>
        <taxon>Fabales</taxon>
        <taxon>Fabaceae</taxon>
        <taxon>Papilionoideae</taxon>
        <taxon>50 kb inversion clade</taxon>
        <taxon>NPAAA clade</taxon>
        <taxon>indigoferoid/millettioid clade</taxon>
        <taxon>Phaseoleae</taxon>
        <taxon>Sphenostylis</taxon>
    </lineage>
</organism>
<keyword evidence="3" id="KW-1185">Reference proteome</keyword>
<evidence type="ECO:0000313" key="2">
    <source>
        <dbReference type="EMBL" id="CAJ1787310.1"/>
    </source>
</evidence>
<feature type="signal peptide" evidence="1">
    <location>
        <begin position="1"/>
        <end position="22"/>
    </location>
</feature>
<dbReference type="EMBL" id="OY731398">
    <property type="protein sequence ID" value="CAJ1787310.1"/>
    <property type="molecule type" value="Genomic_DNA"/>
</dbReference>
<gene>
    <name evidence="2" type="ORF">AYBTSS11_LOCUS265</name>
</gene>
<feature type="chain" id="PRO_5041686326" evidence="1">
    <location>
        <begin position="23"/>
        <end position="77"/>
    </location>
</feature>
<reference evidence="2" key="1">
    <citation type="submission" date="2023-10" db="EMBL/GenBank/DDBJ databases">
        <authorList>
            <person name="Domelevo Entfellner J.-B."/>
        </authorList>
    </citation>
    <scope>NUCLEOTIDE SEQUENCE</scope>
</reference>
<proteinExistence type="predicted"/>
<dbReference type="Gramene" id="rna-AYBTSS11_LOCUS265">
    <property type="protein sequence ID" value="CAJ1787310.1"/>
    <property type="gene ID" value="gene-AYBTSS11_LOCUS265"/>
</dbReference>
<dbReference type="Proteomes" id="UP001189624">
    <property type="component" value="Chromosome 1"/>
</dbReference>
<sequence length="77" mass="8445">MVSPGTVLIIVLCALFTNNAMAISRSSGLDNHLLKENSASSDPIPQRALQHGNVYRVTRTSPGGPDPRHHHLRFHHV</sequence>
<protein>
    <submittedName>
        <fullName evidence="2">Uncharacterized protein</fullName>
    </submittedName>
</protein>
<evidence type="ECO:0000313" key="3">
    <source>
        <dbReference type="Proteomes" id="UP001189624"/>
    </source>
</evidence>
<evidence type="ECO:0000256" key="1">
    <source>
        <dbReference type="SAM" id="SignalP"/>
    </source>
</evidence>
<accession>A0AA86S8P7</accession>
<keyword evidence="1" id="KW-0732">Signal</keyword>
<dbReference type="AlphaFoldDB" id="A0AA86S8P7"/>
<name>A0AA86S8P7_9FABA</name>